<dbReference type="AlphaFoldDB" id="B3ELB7"/>
<dbReference type="GO" id="GO:0045454">
    <property type="term" value="P:cell redox homeostasis"/>
    <property type="evidence" value="ECO:0007669"/>
    <property type="project" value="InterPro"/>
</dbReference>
<dbReference type="InterPro" id="IPR017871">
    <property type="entry name" value="ABC_transporter-like_CS"/>
</dbReference>
<dbReference type="EMBL" id="CP001101">
    <property type="protein sequence ID" value="ACE04705.1"/>
    <property type="molecule type" value="Genomic_DNA"/>
</dbReference>
<name>B3ELB7_CHLPB</name>
<dbReference type="Pfam" id="PF00664">
    <property type="entry name" value="ABC_membrane"/>
    <property type="match status" value="1"/>
</dbReference>
<organism evidence="12">
    <name type="scientific">Chlorobium phaeobacteroides (strain BS1)</name>
    <dbReference type="NCBI Taxonomy" id="331678"/>
    <lineage>
        <taxon>Bacteria</taxon>
        <taxon>Pseudomonadati</taxon>
        <taxon>Chlorobiota</taxon>
        <taxon>Chlorobiia</taxon>
        <taxon>Chlorobiales</taxon>
        <taxon>Chlorobiaceae</taxon>
        <taxon>Chlorobium/Pelodictyon group</taxon>
        <taxon>Chlorobium</taxon>
    </lineage>
</organism>
<dbReference type="PROSITE" id="PS50893">
    <property type="entry name" value="ABC_TRANSPORTER_2"/>
    <property type="match status" value="1"/>
</dbReference>
<dbReference type="GO" id="GO:0005524">
    <property type="term" value="F:ATP binding"/>
    <property type="evidence" value="ECO:0007669"/>
    <property type="project" value="UniProtKB-KW"/>
</dbReference>
<keyword evidence="2" id="KW-0813">Transport</keyword>
<dbReference type="OrthoDB" id="593815at2"/>
<evidence type="ECO:0000259" key="10">
    <source>
        <dbReference type="PROSITE" id="PS50893"/>
    </source>
</evidence>
<dbReference type="InterPro" id="IPR003439">
    <property type="entry name" value="ABC_transporter-like_ATP-bd"/>
</dbReference>
<keyword evidence="6 12" id="KW-0067">ATP-binding</keyword>
<dbReference type="Gene3D" id="1.20.1560.10">
    <property type="entry name" value="ABC transporter type 1, transmembrane domain"/>
    <property type="match status" value="1"/>
</dbReference>
<dbReference type="InterPro" id="IPR036640">
    <property type="entry name" value="ABC1_TM_sf"/>
</dbReference>
<feature type="transmembrane region" description="Helical" evidence="9">
    <location>
        <begin position="129"/>
        <end position="151"/>
    </location>
</feature>
<dbReference type="PROSITE" id="PS50929">
    <property type="entry name" value="ABC_TM1F"/>
    <property type="match status" value="1"/>
</dbReference>
<feature type="transmembrane region" description="Helical" evidence="9">
    <location>
        <begin position="249"/>
        <end position="267"/>
    </location>
</feature>
<comment type="subcellular location">
    <subcellularLocation>
        <location evidence="1">Cell membrane</location>
        <topology evidence="1">Multi-pass membrane protein</topology>
    </subcellularLocation>
</comment>
<evidence type="ECO:0000256" key="2">
    <source>
        <dbReference type="ARBA" id="ARBA00022448"/>
    </source>
</evidence>
<dbReference type="GO" id="GO:0034775">
    <property type="term" value="P:glutathione transmembrane transport"/>
    <property type="evidence" value="ECO:0007669"/>
    <property type="project" value="InterPro"/>
</dbReference>
<dbReference type="NCBIfam" id="TIGR02868">
    <property type="entry name" value="CydC"/>
    <property type="match status" value="1"/>
</dbReference>
<dbReference type="Pfam" id="PF00005">
    <property type="entry name" value="ABC_tran"/>
    <property type="match status" value="1"/>
</dbReference>
<dbReference type="InterPro" id="IPR027417">
    <property type="entry name" value="P-loop_NTPase"/>
</dbReference>
<evidence type="ECO:0000256" key="5">
    <source>
        <dbReference type="ARBA" id="ARBA00022741"/>
    </source>
</evidence>
<dbReference type="InterPro" id="IPR003593">
    <property type="entry name" value="AAA+_ATPase"/>
</dbReference>
<dbReference type="GO" id="GO:0005886">
    <property type="term" value="C:plasma membrane"/>
    <property type="evidence" value="ECO:0007669"/>
    <property type="project" value="UniProtKB-SubCell"/>
</dbReference>
<dbReference type="InterPro" id="IPR014223">
    <property type="entry name" value="ABC_CydC/D"/>
</dbReference>
<dbReference type="SUPFAM" id="SSF90123">
    <property type="entry name" value="ABC transporter transmembrane region"/>
    <property type="match status" value="1"/>
</dbReference>
<dbReference type="STRING" id="331678.Cphamn1_1787"/>
<dbReference type="HOGENOM" id="CLU_000604_84_9_10"/>
<feature type="transmembrane region" description="Helical" evidence="9">
    <location>
        <begin position="14"/>
        <end position="43"/>
    </location>
</feature>
<evidence type="ECO:0000256" key="3">
    <source>
        <dbReference type="ARBA" id="ARBA00022475"/>
    </source>
</evidence>
<feature type="domain" description="ABC transporter" evidence="10">
    <location>
        <begin position="335"/>
        <end position="569"/>
    </location>
</feature>
<evidence type="ECO:0000256" key="9">
    <source>
        <dbReference type="SAM" id="Phobius"/>
    </source>
</evidence>
<keyword evidence="8 9" id="KW-0472">Membrane</keyword>
<dbReference type="GO" id="GO:0016887">
    <property type="term" value="F:ATP hydrolysis activity"/>
    <property type="evidence" value="ECO:0007669"/>
    <property type="project" value="InterPro"/>
</dbReference>
<dbReference type="PANTHER" id="PTHR43394">
    <property type="entry name" value="ATP-DEPENDENT PERMEASE MDL1, MITOCHONDRIAL"/>
    <property type="match status" value="1"/>
</dbReference>
<keyword evidence="3" id="KW-1003">Cell membrane</keyword>
<dbReference type="PANTHER" id="PTHR43394:SF1">
    <property type="entry name" value="ATP-BINDING CASSETTE SUB-FAMILY B MEMBER 10, MITOCHONDRIAL"/>
    <property type="match status" value="1"/>
</dbReference>
<dbReference type="eggNOG" id="COG4987">
    <property type="taxonomic scope" value="Bacteria"/>
</dbReference>
<dbReference type="PROSITE" id="PS00211">
    <property type="entry name" value="ABC_TRANSPORTER_1"/>
    <property type="match status" value="1"/>
</dbReference>
<evidence type="ECO:0000256" key="1">
    <source>
        <dbReference type="ARBA" id="ARBA00004651"/>
    </source>
</evidence>
<evidence type="ECO:0000256" key="4">
    <source>
        <dbReference type="ARBA" id="ARBA00022692"/>
    </source>
</evidence>
<feature type="transmembrane region" description="Helical" evidence="9">
    <location>
        <begin position="273"/>
        <end position="291"/>
    </location>
</feature>
<evidence type="ECO:0000256" key="6">
    <source>
        <dbReference type="ARBA" id="ARBA00022840"/>
    </source>
</evidence>
<dbReference type="GO" id="GO:0015421">
    <property type="term" value="F:ABC-type oligopeptide transporter activity"/>
    <property type="evidence" value="ECO:0007669"/>
    <property type="project" value="TreeGrafter"/>
</dbReference>
<feature type="transmembrane region" description="Helical" evidence="9">
    <location>
        <begin position="157"/>
        <end position="180"/>
    </location>
</feature>
<evidence type="ECO:0000259" key="11">
    <source>
        <dbReference type="PROSITE" id="PS50929"/>
    </source>
</evidence>
<dbReference type="SUPFAM" id="SSF52540">
    <property type="entry name" value="P-loop containing nucleoside triphosphate hydrolases"/>
    <property type="match status" value="1"/>
</dbReference>
<dbReference type="FunFam" id="3.40.50.300:FF:000221">
    <property type="entry name" value="Multidrug ABC transporter ATP-binding protein"/>
    <property type="match status" value="1"/>
</dbReference>
<dbReference type="KEGG" id="cpb:Cphamn1_1787"/>
<proteinExistence type="predicted"/>
<evidence type="ECO:0000256" key="8">
    <source>
        <dbReference type="ARBA" id="ARBA00023136"/>
    </source>
</evidence>
<sequence>MKEILRLLQLVRPFYWWMLLAAVLGFASIGSSIGLMLSSAFIIAKAALHPPFQELLPGIAGVRLFGAARGILRYIERLASHNTTFKILSRLRIWFYASVEPLAPARLMRYKSGDLLQRITGDIDTLETLYARVISPPLTALLVSGLLWVLLGSFSPVFSLVLLCFHAAAALGLPLLTGYLNRGTAAEMSELQSGMQTKTLDCIQGISDLLLFNRLDDYVGQLNELKSRELKLQRKQALIQGSHESLTGLLMNGAVFALVWVLAPQISNGTINGVYSAVIIIAVMASFEAFLPLPDAVQHLEANATAGKRLFDIVDAQPAVTAPVAPEAFPESSSICFQKVSFSYPETRCPALSDMSLTVREGEKVAIVGPSGAGKSTIASLLLRFWEPTEGSITIGGKSIDRLDPESLRSRIGIVSQHTYLFGESIRKNLLLACPDASDEELKKALEIAGLGSCASRLDQWAGQHGMNLSGGERQRMAIARMLLQDAPIIVLDEATANLDNLTEKSVMQTILKLCSNEPAKSLLVITHRLRDMSHFDRIVVLENGSIQEEGSHETLMKKNGLYASMWSLQHRPSPPGLVAES</sequence>
<keyword evidence="5" id="KW-0547">Nucleotide-binding</keyword>
<evidence type="ECO:0000256" key="7">
    <source>
        <dbReference type="ARBA" id="ARBA00022989"/>
    </source>
</evidence>
<reference evidence="12" key="1">
    <citation type="submission" date="2008-06" db="EMBL/GenBank/DDBJ databases">
        <title>Complete sequence of Chlorobium phaeobacteroides BS1.</title>
        <authorList>
            <consortium name="US DOE Joint Genome Institute"/>
            <person name="Lucas S."/>
            <person name="Copeland A."/>
            <person name="Lapidus A."/>
            <person name="Glavina del Rio T."/>
            <person name="Dalin E."/>
            <person name="Tice H."/>
            <person name="Bruce D."/>
            <person name="Goodwin L."/>
            <person name="Pitluck S."/>
            <person name="Schmutz J."/>
            <person name="Larimer F."/>
            <person name="Land M."/>
            <person name="Hauser L."/>
            <person name="Kyrpides N."/>
            <person name="Ovchinnikova G."/>
            <person name="Li T."/>
            <person name="Liu Z."/>
            <person name="Zhao F."/>
            <person name="Overmann J."/>
            <person name="Bryant D.A."/>
            <person name="Richardson P."/>
        </authorList>
    </citation>
    <scope>NUCLEOTIDE SEQUENCE [LARGE SCALE GENOMIC DNA]</scope>
    <source>
        <strain evidence="12">BS1</strain>
    </source>
</reference>
<evidence type="ECO:0000313" key="12">
    <source>
        <dbReference type="EMBL" id="ACE04705.1"/>
    </source>
</evidence>
<dbReference type="InterPro" id="IPR011527">
    <property type="entry name" value="ABC1_TM_dom"/>
</dbReference>
<keyword evidence="7 9" id="KW-1133">Transmembrane helix</keyword>
<feature type="domain" description="ABC transmembrane type-1" evidence="11">
    <location>
        <begin position="19"/>
        <end position="302"/>
    </location>
</feature>
<dbReference type="Gene3D" id="3.40.50.300">
    <property type="entry name" value="P-loop containing nucleotide triphosphate hydrolases"/>
    <property type="match status" value="1"/>
</dbReference>
<dbReference type="SMART" id="SM00382">
    <property type="entry name" value="AAA"/>
    <property type="match status" value="1"/>
</dbReference>
<protein>
    <submittedName>
        <fullName evidence="12">ABC transporter, CydDC cysteine exporter (CydDC-E) family, permease/ATP-binding protein CydC</fullName>
    </submittedName>
</protein>
<dbReference type="InterPro" id="IPR039421">
    <property type="entry name" value="Type_1_exporter"/>
</dbReference>
<keyword evidence="4 9" id="KW-0812">Transmembrane</keyword>
<accession>B3ELB7</accession>
<gene>
    <name evidence="12" type="ordered locus">Cphamn1_1787</name>
</gene>